<feature type="region of interest" description="Disordered" evidence="1">
    <location>
        <begin position="126"/>
        <end position="168"/>
    </location>
</feature>
<feature type="compositionally biased region" description="Polar residues" evidence="1">
    <location>
        <begin position="126"/>
        <end position="137"/>
    </location>
</feature>
<evidence type="ECO:0000313" key="3">
    <source>
        <dbReference type="Proteomes" id="UP000019335"/>
    </source>
</evidence>
<evidence type="ECO:0000256" key="1">
    <source>
        <dbReference type="SAM" id="MobiDB-lite"/>
    </source>
</evidence>
<organism evidence="2 3">
    <name type="scientific">Nannochloropsis gaditana</name>
    <dbReference type="NCBI Taxonomy" id="72520"/>
    <lineage>
        <taxon>Eukaryota</taxon>
        <taxon>Sar</taxon>
        <taxon>Stramenopiles</taxon>
        <taxon>Ochrophyta</taxon>
        <taxon>Eustigmatophyceae</taxon>
        <taxon>Eustigmatales</taxon>
        <taxon>Monodopsidaceae</taxon>
        <taxon>Nannochloropsis</taxon>
    </lineage>
</organism>
<proteinExistence type="predicted"/>
<dbReference type="EMBL" id="AZIL01000143">
    <property type="protein sequence ID" value="EWM29499.1"/>
    <property type="molecule type" value="Genomic_DNA"/>
</dbReference>
<name>W7U987_9STRA</name>
<dbReference type="AlphaFoldDB" id="W7U987"/>
<reference evidence="2 3" key="1">
    <citation type="journal article" date="2014" name="Mol. Plant">
        <title>Chromosome Scale Genome Assembly and Transcriptome Profiling of Nannochloropsis gaditana in Nitrogen Depletion.</title>
        <authorList>
            <person name="Corteggiani Carpinelli E."/>
            <person name="Telatin A."/>
            <person name="Vitulo N."/>
            <person name="Forcato C."/>
            <person name="D'Angelo M."/>
            <person name="Schiavon R."/>
            <person name="Vezzi A."/>
            <person name="Giacometti G.M."/>
            <person name="Morosinotto T."/>
            <person name="Valle G."/>
        </authorList>
    </citation>
    <scope>NUCLEOTIDE SEQUENCE [LARGE SCALE GENOMIC DNA]</scope>
    <source>
        <strain evidence="2 3">B-31</strain>
    </source>
</reference>
<gene>
    <name evidence="2" type="ORF">Naga_100287g6</name>
</gene>
<comment type="caution">
    <text evidence="2">The sequence shown here is derived from an EMBL/GenBank/DDBJ whole genome shotgun (WGS) entry which is preliminary data.</text>
</comment>
<keyword evidence="3" id="KW-1185">Reference proteome</keyword>
<accession>W7U987</accession>
<dbReference type="Proteomes" id="UP000019335">
    <property type="component" value="Chromosome 2"/>
</dbReference>
<evidence type="ECO:0000313" key="2">
    <source>
        <dbReference type="EMBL" id="EWM29499.1"/>
    </source>
</evidence>
<sequence>MKKRSLKTPSPWSLTHHFLTLFPPLSPLGQPQEPFQIPASPSSSSQRHGLVSIENAQTHETVRQEVVDNEEAGTDVFQGWVLGRESVLVVIIAVSGEGRKVMREGEAPVKDDVGKEENLGLVRTRSTARTQATLTSTSGGGRKSEQGGAEVRSRVGCKMNAKQRWRGSVKPKQRYVACKEGHLQGV</sequence>
<feature type="region of interest" description="Disordered" evidence="1">
    <location>
        <begin position="23"/>
        <end position="49"/>
    </location>
</feature>
<protein>
    <submittedName>
        <fullName evidence="2">Uncharacterized protein</fullName>
    </submittedName>
</protein>